<protein>
    <submittedName>
        <fullName evidence="1">Uncharacterized protein</fullName>
    </submittedName>
</protein>
<name>A0A382F6P8_9ZZZZ</name>
<accession>A0A382F6P8</accession>
<reference evidence="1" key="1">
    <citation type="submission" date="2018-05" db="EMBL/GenBank/DDBJ databases">
        <authorList>
            <person name="Lanie J.A."/>
            <person name="Ng W.-L."/>
            <person name="Kazmierczak K.M."/>
            <person name="Andrzejewski T.M."/>
            <person name="Davidsen T.M."/>
            <person name="Wayne K.J."/>
            <person name="Tettelin H."/>
            <person name="Glass J.I."/>
            <person name="Rusch D."/>
            <person name="Podicherti R."/>
            <person name="Tsui H.-C.T."/>
            <person name="Winkler M.E."/>
        </authorList>
    </citation>
    <scope>NUCLEOTIDE SEQUENCE</scope>
</reference>
<sequence length="31" mass="3580">MSDFEEFKQAEKSGWEAQGGRYHLGVENFTT</sequence>
<feature type="non-terminal residue" evidence="1">
    <location>
        <position position="31"/>
    </location>
</feature>
<evidence type="ECO:0000313" key="1">
    <source>
        <dbReference type="EMBL" id="SVB58302.1"/>
    </source>
</evidence>
<proteinExistence type="predicted"/>
<organism evidence="1">
    <name type="scientific">marine metagenome</name>
    <dbReference type="NCBI Taxonomy" id="408172"/>
    <lineage>
        <taxon>unclassified sequences</taxon>
        <taxon>metagenomes</taxon>
        <taxon>ecological metagenomes</taxon>
    </lineage>
</organism>
<dbReference type="EMBL" id="UINC01048136">
    <property type="protein sequence ID" value="SVB58302.1"/>
    <property type="molecule type" value="Genomic_DNA"/>
</dbReference>
<dbReference type="AlphaFoldDB" id="A0A382F6P8"/>
<gene>
    <name evidence="1" type="ORF">METZ01_LOCUS211156</name>
</gene>